<evidence type="ECO:0000313" key="1">
    <source>
        <dbReference type="EMBL" id="GKV18187.1"/>
    </source>
</evidence>
<accession>A0AAV5K3M7</accession>
<dbReference type="AlphaFoldDB" id="A0AAV5K3M7"/>
<organism evidence="1 2">
    <name type="scientific">Rubroshorea leprosula</name>
    <dbReference type="NCBI Taxonomy" id="152421"/>
    <lineage>
        <taxon>Eukaryota</taxon>
        <taxon>Viridiplantae</taxon>
        <taxon>Streptophyta</taxon>
        <taxon>Embryophyta</taxon>
        <taxon>Tracheophyta</taxon>
        <taxon>Spermatophyta</taxon>
        <taxon>Magnoliopsida</taxon>
        <taxon>eudicotyledons</taxon>
        <taxon>Gunneridae</taxon>
        <taxon>Pentapetalae</taxon>
        <taxon>rosids</taxon>
        <taxon>malvids</taxon>
        <taxon>Malvales</taxon>
        <taxon>Dipterocarpaceae</taxon>
        <taxon>Rubroshorea</taxon>
    </lineage>
</organism>
<sequence>MSGHMVINFGIFWLGSWLFCHPSTWSEFSVLCN</sequence>
<reference evidence="1 2" key="1">
    <citation type="journal article" date="2021" name="Commun. Biol.">
        <title>The genome of Shorea leprosula (Dipterocarpaceae) highlights the ecological relevance of drought in aseasonal tropical rainforests.</title>
        <authorList>
            <person name="Ng K.K.S."/>
            <person name="Kobayashi M.J."/>
            <person name="Fawcett J.A."/>
            <person name="Hatakeyama M."/>
            <person name="Paape T."/>
            <person name="Ng C.H."/>
            <person name="Ang C.C."/>
            <person name="Tnah L.H."/>
            <person name="Lee C.T."/>
            <person name="Nishiyama T."/>
            <person name="Sese J."/>
            <person name="O'Brien M.J."/>
            <person name="Copetti D."/>
            <person name="Mohd Noor M.I."/>
            <person name="Ong R.C."/>
            <person name="Putra M."/>
            <person name="Sireger I.Z."/>
            <person name="Indrioko S."/>
            <person name="Kosugi Y."/>
            <person name="Izuno A."/>
            <person name="Isagi Y."/>
            <person name="Lee S.L."/>
            <person name="Shimizu K.K."/>
        </authorList>
    </citation>
    <scope>NUCLEOTIDE SEQUENCE [LARGE SCALE GENOMIC DNA]</scope>
    <source>
        <strain evidence="1">214</strain>
    </source>
</reference>
<protein>
    <submittedName>
        <fullName evidence="1">Uncharacterized protein</fullName>
    </submittedName>
</protein>
<keyword evidence="2" id="KW-1185">Reference proteome</keyword>
<name>A0AAV5K3M7_9ROSI</name>
<comment type="caution">
    <text evidence="1">The sequence shown here is derived from an EMBL/GenBank/DDBJ whole genome shotgun (WGS) entry which is preliminary data.</text>
</comment>
<proteinExistence type="predicted"/>
<dbReference type="Proteomes" id="UP001054252">
    <property type="component" value="Unassembled WGS sequence"/>
</dbReference>
<gene>
    <name evidence="1" type="ORF">SLEP1_g28605</name>
</gene>
<dbReference type="EMBL" id="BPVZ01000049">
    <property type="protein sequence ID" value="GKV18187.1"/>
    <property type="molecule type" value="Genomic_DNA"/>
</dbReference>
<evidence type="ECO:0000313" key="2">
    <source>
        <dbReference type="Proteomes" id="UP001054252"/>
    </source>
</evidence>